<evidence type="ECO:0000256" key="6">
    <source>
        <dbReference type="PROSITE-ProRule" id="PRU00175"/>
    </source>
</evidence>
<dbReference type="SMART" id="SM00184">
    <property type="entry name" value="RING"/>
    <property type="match status" value="1"/>
</dbReference>
<evidence type="ECO:0000256" key="1">
    <source>
        <dbReference type="ARBA" id="ARBA00006672"/>
    </source>
</evidence>
<dbReference type="GO" id="GO:0043066">
    <property type="term" value="P:negative regulation of apoptotic process"/>
    <property type="evidence" value="ECO:0007669"/>
    <property type="project" value="TreeGrafter"/>
</dbReference>
<dbReference type="EMBL" id="GDAI01001641">
    <property type="protein sequence ID" value="JAI15962.1"/>
    <property type="molecule type" value="mRNA"/>
</dbReference>
<reference evidence="9" key="1">
    <citation type="journal article" date="2015" name="Insect Biochem. Mol. Biol.">
        <title>An insight into the sialome of the horse fly, Tabanus bromius.</title>
        <authorList>
            <person name="Ribeiro J.M."/>
            <person name="Kazimirova M."/>
            <person name="Takac P."/>
            <person name="Andersen J.F."/>
            <person name="Francischetti I.M."/>
        </authorList>
    </citation>
    <scope>NUCLEOTIDE SEQUENCE</scope>
</reference>
<protein>
    <submittedName>
        <fullName evidence="9">Putative inhibitor of apoptosis 1 protein</fullName>
    </submittedName>
</protein>
<evidence type="ECO:0000256" key="2">
    <source>
        <dbReference type="ARBA" id="ARBA00022703"/>
    </source>
</evidence>
<accession>A0A0K8TNJ1</accession>
<keyword evidence="3" id="KW-0479">Metal-binding</keyword>
<dbReference type="InterPro" id="IPR001841">
    <property type="entry name" value="Znf_RING"/>
</dbReference>
<keyword evidence="2" id="KW-0053">Apoptosis</keyword>
<dbReference type="Gene3D" id="1.10.1170.10">
    <property type="entry name" value="Inhibitor Of Apoptosis Protein (2mihbC-IAP-1), Chain A"/>
    <property type="match status" value="2"/>
</dbReference>
<dbReference type="GO" id="GO:0051726">
    <property type="term" value="P:regulation of cell cycle"/>
    <property type="evidence" value="ECO:0007669"/>
    <property type="project" value="TreeGrafter"/>
</dbReference>
<name>A0A0K8TNJ1_TABBR</name>
<dbReference type="SMART" id="SM00238">
    <property type="entry name" value="BIR"/>
    <property type="match status" value="2"/>
</dbReference>
<dbReference type="GO" id="GO:0008270">
    <property type="term" value="F:zinc ion binding"/>
    <property type="evidence" value="ECO:0007669"/>
    <property type="project" value="UniProtKB-KW"/>
</dbReference>
<evidence type="ECO:0000256" key="7">
    <source>
        <dbReference type="SAM" id="MobiDB-lite"/>
    </source>
</evidence>
<dbReference type="Gene3D" id="3.30.40.10">
    <property type="entry name" value="Zinc/RING finger domain, C3HC4 (zinc finger)"/>
    <property type="match status" value="1"/>
</dbReference>
<dbReference type="PANTHER" id="PTHR10044">
    <property type="entry name" value="INHIBITOR OF APOPTOSIS"/>
    <property type="match status" value="1"/>
</dbReference>
<feature type="non-terminal residue" evidence="9">
    <location>
        <position position="1"/>
    </location>
</feature>
<comment type="similarity">
    <text evidence="1">Belongs to the IAP family.</text>
</comment>
<dbReference type="FunFam" id="1.10.1170.10:FF:000002">
    <property type="entry name" value="Baculoviral IAP repeat containing 7"/>
    <property type="match status" value="1"/>
</dbReference>
<dbReference type="GO" id="GO:0090263">
    <property type="term" value="P:positive regulation of canonical Wnt signaling pathway"/>
    <property type="evidence" value="ECO:0007669"/>
    <property type="project" value="TreeGrafter"/>
</dbReference>
<keyword evidence="4 6" id="KW-0863">Zinc-finger</keyword>
<organism evidence="9">
    <name type="scientific">Tabanus bromius</name>
    <name type="common">Band-eyed brown horse fly</name>
    <dbReference type="NCBI Taxonomy" id="304241"/>
    <lineage>
        <taxon>Eukaryota</taxon>
        <taxon>Metazoa</taxon>
        <taxon>Ecdysozoa</taxon>
        <taxon>Arthropoda</taxon>
        <taxon>Hexapoda</taxon>
        <taxon>Insecta</taxon>
        <taxon>Pterygota</taxon>
        <taxon>Neoptera</taxon>
        <taxon>Endopterygota</taxon>
        <taxon>Diptera</taxon>
        <taxon>Brachycera</taxon>
        <taxon>Tabanomorpha</taxon>
        <taxon>Tabanoidea</taxon>
        <taxon>Tabanidae</taxon>
        <taxon>Tabanus</taxon>
    </lineage>
</organism>
<dbReference type="InterPro" id="IPR001370">
    <property type="entry name" value="BIR_rpt"/>
</dbReference>
<dbReference type="SUPFAM" id="SSF57924">
    <property type="entry name" value="Inhibitor of apoptosis (IAP) repeat"/>
    <property type="match status" value="2"/>
</dbReference>
<dbReference type="GO" id="GO:0005737">
    <property type="term" value="C:cytoplasm"/>
    <property type="evidence" value="ECO:0007669"/>
    <property type="project" value="TreeGrafter"/>
</dbReference>
<dbReference type="PANTHER" id="PTHR10044:SF174">
    <property type="entry name" value="DEATH-ASSOCIATED INHIBITOR OF APOPTOSIS 1"/>
    <property type="match status" value="1"/>
</dbReference>
<feature type="compositionally biased region" description="Low complexity" evidence="7">
    <location>
        <begin position="149"/>
        <end position="165"/>
    </location>
</feature>
<evidence type="ECO:0000256" key="5">
    <source>
        <dbReference type="ARBA" id="ARBA00022833"/>
    </source>
</evidence>
<dbReference type="InterPro" id="IPR050784">
    <property type="entry name" value="IAP"/>
</dbReference>
<dbReference type="AlphaFoldDB" id="A0A0K8TNJ1"/>
<dbReference type="Pfam" id="PF13920">
    <property type="entry name" value="zf-C3HC4_3"/>
    <property type="match status" value="1"/>
</dbReference>
<sequence length="354" mass="40255">QVDYRDVTDNKPRDHLNLGSFKEEALAESFRSMNAPNVDRLNYEFERLKTFDNNWPLDFMDKFILARTGMYYTGYADTTKCSFCGVEIGHWEETDHPVGEHVRWSPECPLMRRRQTNNIPINEAALNRILPPVSYDVCGANEVRTNTNSQSSNESSSSSASSSFSHPDHPEYIIESARVRSFAEWPKTLKQKPAELAEAGFFYTGKGDRVMCFSCGGGLKDWGEDDDPWKEHALWFKNCNYLKLIKGQKYIDAIQENRQNDTKNQDTAQSQSLVQDLKKEASTSHIASDRLSQIDVDDEKPLDDKSCKICYANDYNTAFLPCAHVVACVKCAASVTKCPVCREPITNVTRLYFS</sequence>
<dbReference type="Pfam" id="PF00653">
    <property type="entry name" value="BIR"/>
    <property type="match status" value="2"/>
</dbReference>
<dbReference type="FunFam" id="1.10.1170.10:FF:000003">
    <property type="entry name" value="E3 ubiquitin-protein ligase XIAP"/>
    <property type="match status" value="1"/>
</dbReference>
<feature type="domain" description="RING-type" evidence="8">
    <location>
        <begin position="307"/>
        <end position="342"/>
    </location>
</feature>
<dbReference type="PROSITE" id="PS50089">
    <property type="entry name" value="ZF_RING_2"/>
    <property type="match status" value="1"/>
</dbReference>
<dbReference type="CDD" id="cd00022">
    <property type="entry name" value="BIR"/>
    <property type="match status" value="2"/>
</dbReference>
<dbReference type="CDD" id="cd16510">
    <property type="entry name" value="RING-HC_IAPs"/>
    <property type="match status" value="1"/>
</dbReference>
<dbReference type="GO" id="GO:0006915">
    <property type="term" value="P:apoptotic process"/>
    <property type="evidence" value="ECO:0007669"/>
    <property type="project" value="UniProtKB-KW"/>
</dbReference>
<keyword evidence="5" id="KW-0862">Zinc</keyword>
<dbReference type="GO" id="GO:0043027">
    <property type="term" value="F:cysteine-type endopeptidase inhibitor activity involved in apoptotic process"/>
    <property type="evidence" value="ECO:0007669"/>
    <property type="project" value="TreeGrafter"/>
</dbReference>
<feature type="region of interest" description="Disordered" evidence="7">
    <location>
        <begin position="144"/>
        <end position="167"/>
    </location>
</feature>
<dbReference type="PROSITE" id="PS50143">
    <property type="entry name" value="BIR_REPEAT_2"/>
    <property type="match status" value="2"/>
</dbReference>
<evidence type="ECO:0000256" key="4">
    <source>
        <dbReference type="ARBA" id="ARBA00022771"/>
    </source>
</evidence>
<dbReference type="GO" id="GO:0061630">
    <property type="term" value="F:ubiquitin protein ligase activity"/>
    <property type="evidence" value="ECO:0007669"/>
    <property type="project" value="TreeGrafter"/>
</dbReference>
<evidence type="ECO:0000256" key="3">
    <source>
        <dbReference type="ARBA" id="ARBA00022723"/>
    </source>
</evidence>
<dbReference type="InterPro" id="IPR013083">
    <property type="entry name" value="Znf_RING/FYVE/PHD"/>
</dbReference>
<proteinExistence type="evidence at transcript level"/>
<dbReference type="GO" id="GO:0005634">
    <property type="term" value="C:nucleus"/>
    <property type="evidence" value="ECO:0007669"/>
    <property type="project" value="TreeGrafter"/>
</dbReference>
<evidence type="ECO:0000259" key="8">
    <source>
        <dbReference type="PROSITE" id="PS50089"/>
    </source>
</evidence>
<evidence type="ECO:0000313" key="9">
    <source>
        <dbReference type="EMBL" id="JAI15962.1"/>
    </source>
</evidence>
<dbReference type="GO" id="GO:0031398">
    <property type="term" value="P:positive regulation of protein ubiquitination"/>
    <property type="evidence" value="ECO:0007669"/>
    <property type="project" value="TreeGrafter"/>
</dbReference>